<keyword evidence="4" id="KW-0645">Protease</keyword>
<dbReference type="PANTHER" id="PTHR30023">
    <property type="entry name" value="D-ALANYL-D-ALANINE CARBOXYPEPTIDASE"/>
    <property type="match status" value="1"/>
</dbReference>
<proteinExistence type="inferred from homology"/>
<keyword evidence="2 4" id="KW-0378">Hydrolase</keyword>
<keyword evidence="3" id="KW-0812">Transmembrane</keyword>
<dbReference type="PRINTS" id="PR00922">
    <property type="entry name" value="DADACBPTASE3"/>
</dbReference>
<keyword evidence="3" id="KW-0472">Membrane</keyword>
<dbReference type="Proteomes" id="UP001250662">
    <property type="component" value="Unassembled WGS sequence"/>
</dbReference>
<dbReference type="InterPro" id="IPR000667">
    <property type="entry name" value="Peptidase_S13"/>
</dbReference>
<organism evidence="4 5">
    <name type="scientific">Croceitalea vernalis</name>
    <dbReference type="NCBI Taxonomy" id="3075599"/>
    <lineage>
        <taxon>Bacteria</taxon>
        <taxon>Pseudomonadati</taxon>
        <taxon>Bacteroidota</taxon>
        <taxon>Flavobacteriia</taxon>
        <taxon>Flavobacteriales</taxon>
        <taxon>Flavobacteriaceae</taxon>
        <taxon>Croceitalea</taxon>
    </lineage>
</organism>
<reference evidence="4 5" key="1">
    <citation type="submission" date="2023-09" db="EMBL/GenBank/DDBJ databases">
        <authorList>
            <person name="Rey-Velasco X."/>
        </authorList>
    </citation>
    <scope>NUCLEOTIDE SEQUENCE [LARGE SCALE GENOMIC DNA]</scope>
    <source>
        <strain evidence="4 5">P007</strain>
    </source>
</reference>
<dbReference type="SUPFAM" id="SSF56601">
    <property type="entry name" value="beta-lactamase/transpeptidase-like"/>
    <property type="match status" value="1"/>
</dbReference>
<keyword evidence="3" id="KW-1133">Transmembrane helix</keyword>
<dbReference type="PANTHER" id="PTHR30023:SF0">
    <property type="entry name" value="PENICILLIN-SENSITIVE CARBOXYPEPTIDASE A"/>
    <property type="match status" value="1"/>
</dbReference>
<comment type="caution">
    <text evidence="4">The sequence shown here is derived from an EMBL/GenBank/DDBJ whole genome shotgun (WGS) entry which is preliminary data.</text>
</comment>
<dbReference type="PROSITE" id="PS51257">
    <property type="entry name" value="PROKAR_LIPOPROTEIN"/>
    <property type="match status" value="1"/>
</dbReference>
<dbReference type="RefSeq" id="WP_311387946.1">
    <property type="nucleotide sequence ID" value="NZ_JAVRHU010000002.1"/>
</dbReference>
<feature type="transmembrane region" description="Helical" evidence="3">
    <location>
        <begin position="21"/>
        <end position="39"/>
    </location>
</feature>
<comment type="similarity">
    <text evidence="1">Belongs to the peptidase S13 family.</text>
</comment>
<dbReference type="Pfam" id="PF02113">
    <property type="entry name" value="Peptidase_S13"/>
    <property type="match status" value="2"/>
</dbReference>
<dbReference type="EMBL" id="JAVRHU010000002">
    <property type="protein sequence ID" value="MDT0621988.1"/>
    <property type="molecule type" value="Genomic_DNA"/>
</dbReference>
<name>A0ABU3BIL7_9FLAO</name>
<dbReference type="GO" id="GO:0009002">
    <property type="term" value="F:serine-type D-Ala-D-Ala carboxypeptidase activity"/>
    <property type="evidence" value="ECO:0007669"/>
    <property type="project" value="UniProtKB-EC"/>
</dbReference>
<dbReference type="Gene3D" id="3.40.710.10">
    <property type="entry name" value="DD-peptidase/beta-lactamase superfamily"/>
    <property type="match status" value="2"/>
</dbReference>
<evidence type="ECO:0000313" key="4">
    <source>
        <dbReference type="EMBL" id="MDT0621988.1"/>
    </source>
</evidence>
<evidence type="ECO:0000256" key="2">
    <source>
        <dbReference type="ARBA" id="ARBA00022801"/>
    </source>
</evidence>
<dbReference type="EC" id="3.4.16.4" evidence="4"/>
<keyword evidence="4" id="KW-0121">Carboxypeptidase</keyword>
<evidence type="ECO:0000256" key="1">
    <source>
        <dbReference type="ARBA" id="ARBA00006096"/>
    </source>
</evidence>
<dbReference type="InterPro" id="IPR012338">
    <property type="entry name" value="Beta-lactam/transpept-like"/>
</dbReference>
<sequence>MLKSTRSILQDVLNQFIRRKTLLICFICAVVFSCSSVNLNRELKGVNSILEGDFYNNQFTGILIVNTDKTDTILALNSDKYFIPASNVKIFTLYSGLKLIPDSIPALKYIKQNDTLYFEGTGDPSLIHPFFNDTSALKFLENHPNLVFSNSNFRDTKLGPGWAWEDFEFYFSPERSGLPAYGNVVKILESDSLMVSPGVFNNSIRRGKQNHKRSITENKFNIPENLIDTLEIPFITSNELTQSLLQNELQKPIKLSEGFPKGQKKVLYGMSTDSIYKRMLFESDNFLAEQLMLVASSTLSDSLSFKISRNYILKNQLLFLNQQPRWVDGSGLSRYNLFTPESFVHVLSKLKKEVAQDRLFHIFPMWDASGTITKPSTTNETNFIYAKSGGMGNVYNLSGYLITKSGKVFIFSFMNNHFRMPSSEIRQKMYSILKKIHDLY</sequence>
<evidence type="ECO:0000313" key="5">
    <source>
        <dbReference type="Proteomes" id="UP001250662"/>
    </source>
</evidence>
<keyword evidence="5" id="KW-1185">Reference proteome</keyword>
<evidence type="ECO:0000256" key="3">
    <source>
        <dbReference type="SAM" id="Phobius"/>
    </source>
</evidence>
<accession>A0ABU3BIL7</accession>
<gene>
    <name evidence="4" type="ORF">RM520_10130</name>
</gene>
<protein>
    <submittedName>
        <fullName evidence="4">D-alanyl-D-alanine carboxypeptidase</fullName>
        <ecNumber evidence="4">3.4.16.4</ecNumber>
    </submittedName>
</protein>